<keyword evidence="1" id="KW-0713">Self-incompatibility</keyword>
<dbReference type="InterPro" id="IPR036426">
    <property type="entry name" value="Bulb-type_lectin_dom_sf"/>
</dbReference>
<dbReference type="InterPro" id="IPR001480">
    <property type="entry name" value="Bulb-type_lectin_dom"/>
</dbReference>
<evidence type="ECO:0000256" key="2">
    <source>
        <dbReference type="ARBA" id="ARBA00022729"/>
    </source>
</evidence>
<dbReference type="Proteomes" id="UP000823674">
    <property type="component" value="Chromosome A07"/>
</dbReference>
<dbReference type="SUPFAM" id="SSF51110">
    <property type="entry name" value="alpha-D-mannose-specific plant lectins"/>
    <property type="match status" value="1"/>
</dbReference>
<dbReference type="CDD" id="cd00028">
    <property type="entry name" value="B_lectin"/>
    <property type="match status" value="1"/>
</dbReference>
<evidence type="ECO:0000259" key="6">
    <source>
        <dbReference type="PROSITE" id="PS50927"/>
    </source>
</evidence>
<evidence type="ECO:0008006" key="10">
    <source>
        <dbReference type="Google" id="ProtNLM"/>
    </source>
</evidence>
<feature type="domain" description="Apple" evidence="7">
    <location>
        <begin position="466"/>
        <end position="546"/>
    </location>
</feature>
<organism evidence="8 9">
    <name type="scientific">Brassica rapa subsp. trilocularis</name>
    <dbReference type="NCBI Taxonomy" id="1813537"/>
    <lineage>
        <taxon>Eukaryota</taxon>
        <taxon>Viridiplantae</taxon>
        <taxon>Streptophyta</taxon>
        <taxon>Embryophyta</taxon>
        <taxon>Tracheophyta</taxon>
        <taxon>Spermatophyta</taxon>
        <taxon>Magnoliopsida</taxon>
        <taxon>eudicotyledons</taxon>
        <taxon>Gunneridae</taxon>
        <taxon>Pentapetalae</taxon>
        <taxon>rosids</taxon>
        <taxon>malvids</taxon>
        <taxon>Brassicales</taxon>
        <taxon>Brassicaceae</taxon>
        <taxon>Brassiceae</taxon>
        <taxon>Brassica</taxon>
    </lineage>
</organism>
<dbReference type="Pfam" id="PF00954">
    <property type="entry name" value="S_locus_glycop"/>
    <property type="match status" value="1"/>
</dbReference>
<evidence type="ECO:0000256" key="5">
    <source>
        <dbReference type="SAM" id="Phobius"/>
    </source>
</evidence>
<dbReference type="SMART" id="SM00108">
    <property type="entry name" value="B_lectin"/>
    <property type="match status" value="1"/>
</dbReference>
<keyword evidence="5" id="KW-0812">Transmembrane</keyword>
<evidence type="ECO:0000256" key="3">
    <source>
        <dbReference type="ARBA" id="ARBA00023157"/>
    </source>
</evidence>
<dbReference type="Pfam" id="PF01453">
    <property type="entry name" value="B_lectin"/>
    <property type="match status" value="1"/>
</dbReference>
<dbReference type="PROSITE" id="PS50927">
    <property type="entry name" value="BULB_LECTIN"/>
    <property type="match status" value="1"/>
</dbReference>
<keyword evidence="3" id="KW-1015">Disulfide bond</keyword>
<feature type="transmembrane region" description="Helical" evidence="5">
    <location>
        <begin position="125"/>
        <end position="147"/>
    </location>
</feature>
<dbReference type="Gene3D" id="3.50.4.10">
    <property type="entry name" value="Hepatocyte Growth Factor"/>
    <property type="match status" value="1"/>
</dbReference>
<sequence>MASWPIKVVLSIWRARRSRQRSPYGELADQGNARHMVSWPIKAALAVWRDDRSRPCSPYGEMTDQGHARHMAIWSIKAELAVWRAGQVGSNFGLPRVTVDGWNVGKPFSCFVKESRAMKGVQNSYTFCFLLVFVVLILVHPALSIYFNILSSTESLTISGNRTLVSPGDVFELGFFRTTSSSRWYLGIWYKKVYFRTYVWVANRDNPLSRSIGTLRISNMNLVLLDHSNKSVWSTNLTRGNERSPVVAELLANGNFVMRDSNNNDASGFLWQSFDFPTDTLLPEMKLGYDLKTGLNRFLTAWRNSDDPSSGDYSYKLENRELPEFYLLKSGFQVHRSGPWNGVRFSGIPENQKLSYMVYNFTENSEEVAYTFRMTNNSFYSRLKVSSDGYLQRLTLIPISIAWNLFWSSPVDIRCDMFRVCGPYAYCDGNTSPLCNCIQGFDPWNLQQWDIGEPAGGCVRRTLLSCSDDGFTKMKKMKLPDTRLAIVDRSIGLKECEKRCLSDCNCTAFANADIRNGGTGCVIWTGHLQDIRTYYDEGQDLYVRLAADDLG</sequence>
<keyword evidence="5" id="KW-0472">Membrane</keyword>
<keyword evidence="4" id="KW-0325">Glycoprotein</keyword>
<dbReference type="SMART" id="SM00473">
    <property type="entry name" value="PAN_AP"/>
    <property type="match status" value="1"/>
</dbReference>
<evidence type="ECO:0000313" key="9">
    <source>
        <dbReference type="Proteomes" id="UP000823674"/>
    </source>
</evidence>
<dbReference type="CDD" id="cd01098">
    <property type="entry name" value="PAN_AP_plant"/>
    <property type="match status" value="1"/>
</dbReference>
<name>A0ABQ7L474_BRACM</name>
<dbReference type="Gene3D" id="2.90.10.10">
    <property type="entry name" value="Bulb-type lectin domain"/>
    <property type="match status" value="1"/>
</dbReference>
<dbReference type="InterPro" id="IPR003609">
    <property type="entry name" value="Pan_app"/>
</dbReference>
<feature type="domain" description="Bulb-type lectin" evidence="6">
    <location>
        <begin position="149"/>
        <end position="271"/>
    </location>
</feature>
<dbReference type="Pfam" id="PF08276">
    <property type="entry name" value="PAN_2"/>
    <property type="match status" value="1"/>
</dbReference>
<protein>
    <recommendedName>
        <fullName evidence="10">S-locus glycoprotein</fullName>
    </recommendedName>
</protein>
<dbReference type="InterPro" id="IPR000858">
    <property type="entry name" value="S_locus_glycoprot_dom"/>
</dbReference>
<keyword evidence="5" id="KW-1133">Transmembrane helix</keyword>
<keyword evidence="9" id="KW-1185">Reference proteome</keyword>
<dbReference type="PROSITE" id="PS50948">
    <property type="entry name" value="PAN"/>
    <property type="match status" value="1"/>
</dbReference>
<proteinExistence type="predicted"/>
<keyword evidence="2" id="KW-0732">Signal</keyword>
<evidence type="ECO:0000256" key="1">
    <source>
        <dbReference type="ARBA" id="ARBA00022471"/>
    </source>
</evidence>
<reference evidence="8 9" key="1">
    <citation type="submission" date="2021-03" db="EMBL/GenBank/DDBJ databases">
        <authorList>
            <person name="King G.J."/>
            <person name="Bancroft I."/>
            <person name="Baten A."/>
            <person name="Bloomfield J."/>
            <person name="Borpatragohain P."/>
            <person name="He Z."/>
            <person name="Irish N."/>
            <person name="Irwin J."/>
            <person name="Liu K."/>
            <person name="Mauleon R.P."/>
            <person name="Moore J."/>
            <person name="Morris R."/>
            <person name="Ostergaard L."/>
            <person name="Wang B."/>
            <person name="Wells R."/>
        </authorList>
    </citation>
    <scope>NUCLEOTIDE SEQUENCE [LARGE SCALE GENOMIC DNA]</scope>
    <source>
        <strain evidence="8">R-o-18</strain>
        <tissue evidence="8">Leaf</tissue>
    </source>
</reference>
<evidence type="ECO:0000259" key="7">
    <source>
        <dbReference type="PROSITE" id="PS50948"/>
    </source>
</evidence>
<gene>
    <name evidence="8" type="primary">A07g507760.1_BraROA</name>
    <name evidence="8" type="ORF">IGI04_028297</name>
</gene>
<dbReference type="PANTHER" id="PTHR32444">
    <property type="entry name" value="BULB-TYPE LECTIN DOMAIN-CONTAINING PROTEIN"/>
    <property type="match status" value="1"/>
</dbReference>
<dbReference type="PANTHER" id="PTHR32444:SF251">
    <property type="entry name" value="INACTIVE G-TYPE LECTIN S-RECEPTOR-LIKE SERINE_THREONINE-PROTEIN KINASE SRK-RELATED"/>
    <property type="match status" value="1"/>
</dbReference>
<evidence type="ECO:0000256" key="4">
    <source>
        <dbReference type="ARBA" id="ARBA00023180"/>
    </source>
</evidence>
<accession>A0ABQ7L474</accession>
<evidence type="ECO:0000313" key="8">
    <source>
        <dbReference type="EMBL" id="KAG5380455.1"/>
    </source>
</evidence>
<comment type="caution">
    <text evidence="8">The sequence shown here is derived from an EMBL/GenBank/DDBJ whole genome shotgun (WGS) entry which is preliminary data.</text>
</comment>
<dbReference type="EMBL" id="JADBGQ010000009">
    <property type="protein sequence ID" value="KAG5380455.1"/>
    <property type="molecule type" value="Genomic_DNA"/>
</dbReference>